<feature type="compositionally biased region" description="Low complexity" evidence="6">
    <location>
        <begin position="142"/>
        <end position="156"/>
    </location>
</feature>
<feature type="region of interest" description="Disordered" evidence="6">
    <location>
        <begin position="452"/>
        <end position="522"/>
    </location>
</feature>
<organism evidence="8 9">
    <name type="scientific">Monosporascus cannonballus</name>
    <dbReference type="NCBI Taxonomy" id="155416"/>
    <lineage>
        <taxon>Eukaryota</taxon>
        <taxon>Fungi</taxon>
        <taxon>Dikarya</taxon>
        <taxon>Ascomycota</taxon>
        <taxon>Pezizomycotina</taxon>
        <taxon>Sordariomycetes</taxon>
        <taxon>Xylariomycetidae</taxon>
        <taxon>Xylariales</taxon>
        <taxon>Xylariales incertae sedis</taxon>
        <taxon>Monosporascus</taxon>
    </lineage>
</organism>
<evidence type="ECO:0000256" key="2">
    <source>
        <dbReference type="ARBA" id="ARBA00007530"/>
    </source>
</evidence>
<evidence type="ECO:0000256" key="3">
    <source>
        <dbReference type="ARBA" id="ARBA00023015"/>
    </source>
</evidence>
<comment type="caution">
    <text evidence="8">The sequence shown here is derived from an EMBL/GenBank/DDBJ whole genome shotgun (WGS) entry which is preliminary data.</text>
</comment>
<dbReference type="CDD" id="cd07981">
    <property type="entry name" value="HFD_TAF12"/>
    <property type="match status" value="1"/>
</dbReference>
<keyword evidence="4" id="KW-0804">Transcription</keyword>
<feature type="domain" description="Transcription initiation factor TFIID subunit 12" evidence="7">
    <location>
        <begin position="564"/>
        <end position="637"/>
    </location>
</feature>
<sequence>MNPQPQGQLGQPGQASQGVQMRLLKPEQLRSLPVLTPEEINKYEEGLRSLWETVKNNPPDSQAHISAKGKIVEFSRMVYKKITSLQMRQQQQQQQQQGAARPQPGGAQAGQSGQQAQSPHNTAQNSAPIGQNRPQGPATGTAPSSLPGAAPSLPSGNVQKPQQTQIPKAIMDHINQLPWNNLQIPQNLGQEQAAKYVSTFKQKYMQSLMTMEQARTRIHRVEKHVKEREEKGQPFPPEDLRRILEQKEHDTRLHADANKVINNIRTQLGQGANAGRNGQGPSNAQPPRSQPGSVPPQNAAAAAASTNSMQAMTASVNAAMDAAKNQQIAAANRAQGAAAQQLPQAPATPATPSTTAAQQQPHPATAPQPQVKIEPGTQQQQQQQHPPPVNTAPAAASTAHMPSAGTPTTASARVQTPQSATQPQPQPQQQPVPGGPVRPLTHAAAVNRANSSTNIGVQPGPSHSGITPTSGSAGLMGSNPQPSHPHAHPQPGNPTVNPKMPIPKTLPQQATANPVPVSTGGGVANGRPTMGGGTGIAGGVQGQAVIQKNTNTYNFDADGEHVLSKKKLDELTRQVVGGQPGIDGNYMTPDVEEAALNAADAFVDSVTSTACKLAVARGSKVLEIRDIQMALERGYNIRIPGYTSDELRTVRKVQPHANWISKMSAIQAAKVTSAGKDDKRRASSGASARKRPAFAAVDGHRPAVASGSGPGPSFASGASRVPGLGAGTTTFGAPYGPVATLGNRSAVSAGASDPHKRPSGSGRLLSDE</sequence>
<evidence type="ECO:0000313" key="8">
    <source>
        <dbReference type="EMBL" id="RYO83474.1"/>
    </source>
</evidence>
<feature type="compositionally biased region" description="Polar residues" evidence="6">
    <location>
        <begin position="281"/>
        <end position="296"/>
    </location>
</feature>
<evidence type="ECO:0000256" key="5">
    <source>
        <dbReference type="ARBA" id="ARBA00023242"/>
    </source>
</evidence>
<feature type="compositionally biased region" description="Low complexity" evidence="6">
    <location>
        <begin position="270"/>
        <end position="280"/>
    </location>
</feature>
<dbReference type="SUPFAM" id="SSF47113">
    <property type="entry name" value="Histone-fold"/>
    <property type="match status" value="1"/>
</dbReference>
<feature type="compositionally biased region" description="Low complexity" evidence="6">
    <location>
        <begin position="88"/>
        <end position="118"/>
    </location>
</feature>
<dbReference type="InterPro" id="IPR037794">
    <property type="entry name" value="TAF12"/>
</dbReference>
<feature type="region of interest" description="Disordered" evidence="6">
    <location>
        <begin position="270"/>
        <end position="306"/>
    </location>
</feature>
<comment type="subcellular location">
    <subcellularLocation>
        <location evidence="1">Nucleus</location>
    </subcellularLocation>
</comment>
<keyword evidence="5" id="KW-0539">Nucleus</keyword>
<reference evidence="8 9" key="1">
    <citation type="submission" date="2018-06" db="EMBL/GenBank/DDBJ databases">
        <title>Complete Genomes of Monosporascus.</title>
        <authorList>
            <person name="Robinson A.J."/>
            <person name="Natvig D.O."/>
        </authorList>
    </citation>
    <scope>NUCLEOTIDE SEQUENCE [LARGE SCALE GENOMIC DNA]</scope>
    <source>
        <strain evidence="8 9">CBS 609.92</strain>
    </source>
</reference>
<keyword evidence="3" id="KW-0805">Transcription regulation</keyword>
<accession>A0ABY0H7A3</accession>
<dbReference type="Proteomes" id="UP000294003">
    <property type="component" value="Unassembled WGS sequence"/>
</dbReference>
<dbReference type="PANTHER" id="PTHR12264:SF21">
    <property type="entry name" value="TRANSCRIPTION INITIATION FACTOR TFIID SUBUNIT 12"/>
    <property type="match status" value="1"/>
</dbReference>
<evidence type="ECO:0000259" key="7">
    <source>
        <dbReference type="Pfam" id="PF03847"/>
    </source>
</evidence>
<evidence type="ECO:0000256" key="4">
    <source>
        <dbReference type="ARBA" id="ARBA00023163"/>
    </source>
</evidence>
<gene>
    <name evidence="8" type="ORF">DL762_006117</name>
</gene>
<proteinExistence type="inferred from homology"/>
<dbReference type="Gene3D" id="1.10.20.10">
    <property type="entry name" value="Histone, subunit A"/>
    <property type="match status" value="1"/>
</dbReference>
<dbReference type="PANTHER" id="PTHR12264">
    <property type="entry name" value="TRANSCRIPTION INITIATION FACTOR TFIID SUBUNIT 12"/>
    <property type="match status" value="1"/>
</dbReference>
<feature type="compositionally biased region" description="Polar residues" evidence="6">
    <location>
        <begin position="119"/>
        <end position="134"/>
    </location>
</feature>
<evidence type="ECO:0000256" key="1">
    <source>
        <dbReference type="ARBA" id="ARBA00004123"/>
    </source>
</evidence>
<evidence type="ECO:0000313" key="9">
    <source>
        <dbReference type="Proteomes" id="UP000294003"/>
    </source>
</evidence>
<feature type="compositionally biased region" description="Low complexity" evidence="6">
    <location>
        <begin position="1"/>
        <end position="18"/>
    </location>
</feature>
<dbReference type="Pfam" id="PF03847">
    <property type="entry name" value="TFIID_20kDa"/>
    <property type="match status" value="1"/>
</dbReference>
<feature type="region of interest" description="Disordered" evidence="6">
    <location>
        <begin position="85"/>
        <end position="163"/>
    </location>
</feature>
<name>A0ABY0H7A3_9PEZI</name>
<dbReference type="InterPro" id="IPR003228">
    <property type="entry name" value="TFIID_TAF12_dom"/>
</dbReference>
<keyword evidence="9" id="KW-1185">Reference proteome</keyword>
<feature type="region of interest" description="Disordered" evidence="6">
    <location>
        <begin position="1"/>
        <end position="35"/>
    </location>
</feature>
<protein>
    <recommendedName>
        <fullName evidence="7">Transcription initiation factor TFIID subunit 12 domain-containing protein</fullName>
    </recommendedName>
</protein>
<feature type="compositionally biased region" description="Low complexity" evidence="6">
    <location>
        <begin position="702"/>
        <end position="719"/>
    </location>
</feature>
<feature type="region of interest" description="Disordered" evidence="6">
    <location>
        <begin position="334"/>
        <end position="440"/>
    </location>
</feature>
<dbReference type="EMBL" id="QJNS01000187">
    <property type="protein sequence ID" value="RYO83474.1"/>
    <property type="molecule type" value="Genomic_DNA"/>
</dbReference>
<dbReference type="InterPro" id="IPR009072">
    <property type="entry name" value="Histone-fold"/>
</dbReference>
<feature type="compositionally biased region" description="Low complexity" evidence="6">
    <location>
        <begin position="334"/>
        <end position="370"/>
    </location>
</feature>
<feature type="region of interest" description="Disordered" evidence="6">
    <location>
        <begin position="671"/>
        <end position="768"/>
    </location>
</feature>
<evidence type="ECO:0000256" key="6">
    <source>
        <dbReference type="SAM" id="MobiDB-lite"/>
    </source>
</evidence>
<feature type="compositionally biased region" description="Pro residues" evidence="6">
    <location>
        <begin position="424"/>
        <end position="436"/>
    </location>
</feature>
<feature type="compositionally biased region" description="Low complexity" evidence="6">
    <location>
        <begin position="297"/>
        <end position="306"/>
    </location>
</feature>
<comment type="similarity">
    <text evidence="2">Belongs to the TAF12 family.</text>
</comment>
<feature type="compositionally biased region" description="Polar residues" evidence="6">
    <location>
        <begin position="405"/>
        <end position="414"/>
    </location>
</feature>